<dbReference type="AlphaFoldDB" id="A0A183A2U5"/>
<keyword evidence="3" id="KW-1185">Reference proteome</keyword>
<evidence type="ECO:0000313" key="2">
    <source>
        <dbReference type="EMBL" id="VDP36010.1"/>
    </source>
</evidence>
<evidence type="ECO:0000313" key="3">
    <source>
        <dbReference type="Proteomes" id="UP000272942"/>
    </source>
</evidence>
<proteinExistence type="predicted"/>
<dbReference type="WBParaSite" id="ECPE_0000128001-mRNA-1">
    <property type="protein sequence ID" value="ECPE_0000128001-mRNA-1"/>
    <property type="gene ID" value="ECPE_0000128001"/>
</dbReference>
<organism evidence="4">
    <name type="scientific">Echinostoma caproni</name>
    <dbReference type="NCBI Taxonomy" id="27848"/>
    <lineage>
        <taxon>Eukaryota</taxon>
        <taxon>Metazoa</taxon>
        <taxon>Spiralia</taxon>
        <taxon>Lophotrochozoa</taxon>
        <taxon>Platyhelminthes</taxon>
        <taxon>Trematoda</taxon>
        <taxon>Digenea</taxon>
        <taxon>Plagiorchiida</taxon>
        <taxon>Echinostomata</taxon>
        <taxon>Echinostomatoidea</taxon>
        <taxon>Echinostomatidae</taxon>
        <taxon>Echinostoma</taxon>
    </lineage>
</organism>
<protein>
    <submittedName>
        <fullName evidence="4">Reverse transcriptase domain-containing protein</fullName>
    </submittedName>
</protein>
<accession>A0A183A2U5</accession>
<name>A0A183A2U5_9TREM</name>
<reference evidence="4" key="1">
    <citation type="submission" date="2016-06" db="UniProtKB">
        <authorList>
            <consortium name="WormBaseParasite"/>
        </authorList>
    </citation>
    <scope>IDENTIFICATION</scope>
</reference>
<dbReference type="Proteomes" id="UP000272942">
    <property type="component" value="Unassembled WGS sequence"/>
</dbReference>
<gene>
    <name evidence="2" type="ORF">ECPE_LOCUS1280</name>
</gene>
<evidence type="ECO:0000256" key="1">
    <source>
        <dbReference type="SAM" id="MobiDB-lite"/>
    </source>
</evidence>
<dbReference type="PANTHER" id="PTHR33332">
    <property type="entry name" value="REVERSE TRANSCRIPTASE DOMAIN-CONTAINING PROTEIN"/>
    <property type="match status" value="1"/>
</dbReference>
<dbReference type="OrthoDB" id="10063766at2759"/>
<reference evidence="2 3" key="2">
    <citation type="submission" date="2018-11" db="EMBL/GenBank/DDBJ databases">
        <authorList>
            <consortium name="Pathogen Informatics"/>
        </authorList>
    </citation>
    <scope>NUCLEOTIDE SEQUENCE [LARGE SCALE GENOMIC DNA]</scope>
    <source>
        <strain evidence="2 3">Egypt</strain>
    </source>
</reference>
<evidence type="ECO:0000313" key="4">
    <source>
        <dbReference type="WBParaSite" id="ECPE_0000128001-mRNA-1"/>
    </source>
</evidence>
<feature type="region of interest" description="Disordered" evidence="1">
    <location>
        <begin position="1"/>
        <end position="30"/>
    </location>
</feature>
<sequence length="195" mass="21972">MLDRGQGQRTRNGHHLRGLQQGLRQGAARPPSAKAVRLRCMCSHAELAARLPPRPEILRPCPIFGPLLFVVYVNNLPGQVCSPSVMYADDIKIWRTIKDPNDRSSLQADLNNLAQWADTWALPVNTAKCAYQHLGRADSEVVYNFQGMTLRTTSCERDLSIIVTSSLSQPISYQYTDPASKLELWNTTYVSTYFY</sequence>
<dbReference type="EMBL" id="UZAN01006998">
    <property type="protein sequence ID" value="VDP36010.1"/>
    <property type="molecule type" value="Genomic_DNA"/>
</dbReference>